<comment type="caution">
    <text evidence="2">The sequence shown here is derived from an EMBL/GenBank/DDBJ whole genome shotgun (WGS) entry which is preliminary data.</text>
</comment>
<feature type="region of interest" description="Disordered" evidence="1">
    <location>
        <begin position="1"/>
        <end position="46"/>
    </location>
</feature>
<dbReference type="Proteomes" id="UP001292094">
    <property type="component" value="Unassembled WGS sequence"/>
</dbReference>
<evidence type="ECO:0000256" key="1">
    <source>
        <dbReference type="SAM" id="MobiDB-lite"/>
    </source>
</evidence>
<feature type="compositionally biased region" description="Polar residues" evidence="1">
    <location>
        <begin position="14"/>
        <end position="27"/>
    </location>
</feature>
<protein>
    <submittedName>
        <fullName evidence="2">Uncharacterized protein</fullName>
    </submittedName>
</protein>
<gene>
    <name evidence="2" type="ORF">Pmani_029828</name>
</gene>
<reference evidence="2" key="1">
    <citation type="submission" date="2023-11" db="EMBL/GenBank/DDBJ databases">
        <title>Genome assemblies of two species of porcelain crab, Petrolisthes cinctipes and Petrolisthes manimaculis (Anomura: Porcellanidae).</title>
        <authorList>
            <person name="Angst P."/>
        </authorList>
    </citation>
    <scope>NUCLEOTIDE SEQUENCE</scope>
    <source>
        <strain evidence="2">PB745_02</strain>
        <tissue evidence="2">Gill</tissue>
    </source>
</reference>
<dbReference type="EMBL" id="JAWZYT010003573">
    <property type="protein sequence ID" value="KAK4297767.1"/>
    <property type="molecule type" value="Genomic_DNA"/>
</dbReference>
<evidence type="ECO:0000313" key="2">
    <source>
        <dbReference type="EMBL" id="KAK4297767.1"/>
    </source>
</evidence>
<sequence>MFRSTVGRKRNSAKQRSGEANTPTGSDIRNIGCITTSKRRPSGTRTQNCYGRLQDLVIVPSSGRRGREWRDSGNMEWQGGSSLGGDGESGLIVAIWSGRVVLVWEVVGGGC</sequence>
<name>A0AAE1TU34_9EUCA</name>
<keyword evidence="3" id="KW-1185">Reference proteome</keyword>
<proteinExistence type="predicted"/>
<accession>A0AAE1TU34</accession>
<feature type="compositionally biased region" description="Basic residues" evidence="1">
    <location>
        <begin position="1"/>
        <end position="13"/>
    </location>
</feature>
<dbReference type="AlphaFoldDB" id="A0AAE1TU34"/>
<evidence type="ECO:0000313" key="3">
    <source>
        <dbReference type="Proteomes" id="UP001292094"/>
    </source>
</evidence>
<organism evidence="2 3">
    <name type="scientific">Petrolisthes manimaculis</name>
    <dbReference type="NCBI Taxonomy" id="1843537"/>
    <lineage>
        <taxon>Eukaryota</taxon>
        <taxon>Metazoa</taxon>
        <taxon>Ecdysozoa</taxon>
        <taxon>Arthropoda</taxon>
        <taxon>Crustacea</taxon>
        <taxon>Multicrustacea</taxon>
        <taxon>Malacostraca</taxon>
        <taxon>Eumalacostraca</taxon>
        <taxon>Eucarida</taxon>
        <taxon>Decapoda</taxon>
        <taxon>Pleocyemata</taxon>
        <taxon>Anomura</taxon>
        <taxon>Galatheoidea</taxon>
        <taxon>Porcellanidae</taxon>
        <taxon>Petrolisthes</taxon>
    </lineage>
</organism>